<keyword evidence="1" id="KW-0812">Transmembrane</keyword>
<name>A0AAV0XTU8_9HEMI</name>
<protein>
    <submittedName>
        <fullName evidence="2">Uncharacterized protein</fullName>
    </submittedName>
</protein>
<evidence type="ECO:0000313" key="3">
    <source>
        <dbReference type="Proteomes" id="UP001160148"/>
    </source>
</evidence>
<evidence type="ECO:0000313" key="2">
    <source>
        <dbReference type="EMBL" id="CAI6371312.1"/>
    </source>
</evidence>
<dbReference type="EMBL" id="CARXXK010000893">
    <property type="protein sequence ID" value="CAI6371312.1"/>
    <property type="molecule type" value="Genomic_DNA"/>
</dbReference>
<evidence type="ECO:0000256" key="1">
    <source>
        <dbReference type="SAM" id="Phobius"/>
    </source>
</evidence>
<proteinExistence type="predicted"/>
<dbReference type="AlphaFoldDB" id="A0AAV0XTU8"/>
<keyword evidence="1" id="KW-1133">Transmembrane helix</keyword>
<keyword evidence="3" id="KW-1185">Reference proteome</keyword>
<reference evidence="2 3" key="1">
    <citation type="submission" date="2023-01" db="EMBL/GenBank/DDBJ databases">
        <authorList>
            <person name="Whitehead M."/>
        </authorList>
    </citation>
    <scope>NUCLEOTIDE SEQUENCE [LARGE SCALE GENOMIC DNA]</scope>
</reference>
<sequence length="116" mass="12981">MLKTRPTADATDESPVVYRRAGSVGTRYSLLSRSSYLLAAWFLYALYTTHLAFMCIIFCFSRLVQSCSILSDPHVSRSSNELNLRDLVVDEVVTLAEINGIPSPYHVFWSGSSSRP</sequence>
<dbReference type="Proteomes" id="UP001160148">
    <property type="component" value="Unassembled WGS sequence"/>
</dbReference>
<comment type="caution">
    <text evidence="2">The sequence shown here is derived from an EMBL/GenBank/DDBJ whole genome shotgun (WGS) entry which is preliminary data.</text>
</comment>
<gene>
    <name evidence="2" type="ORF">MEUPH1_LOCUS25330</name>
</gene>
<feature type="transmembrane region" description="Helical" evidence="1">
    <location>
        <begin position="36"/>
        <end position="60"/>
    </location>
</feature>
<accession>A0AAV0XTU8</accession>
<organism evidence="2 3">
    <name type="scientific">Macrosiphum euphorbiae</name>
    <name type="common">potato aphid</name>
    <dbReference type="NCBI Taxonomy" id="13131"/>
    <lineage>
        <taxon>Eukaryota</taxon>
        <taxon>Metazoa</taxon>
        <taxon>Ecdysozoa</taxon>
        <taxon>Arthropoda</taxon>
        <taxon>Hexapoda</taxon>
        <taxon>Insecta</taxon>
        <taxon>Pterygota</taxon>
        <taxon>Neoptera</taxon>
        <taxon>Paraneoptera</taxon>
        <taxon>Hemiptera</taxon>
        <taxon>Sternorrhyncha</taxon>
        <taxon>Aphidomorpha</taxon>
        <taxon>Aphidoidea</taxon>
        <taxon>Aphididae</taxon>
        <taxon>Macrosiphini</taxon>
        <taxon>Macrosiphum</taxon>
    </lineage>
</organism>
<keyword evidence="1" id="KW-0472">Membrane</keyword>